<gene>
    <name evidence="4" type="ORF">DDZ15_13450</name>
</gene>
<dbReference type="PROSITE" id="PS51918">
    <property type="entry name" value="RADICAL_SAM"/>
    <property type="match status" value="1"/>
</dbReference>
<dbReference type="SFLD" id="SFLDG01082">
    <property type="entry name" value="B12-binding_domain_containing"/>
    <property type="match status" value="1"/>
</dbReference>
<protein>
    <recommendedName>
        <fullName evidence="2">Heme chaperone HemW</fullName>
    </recommendedName>
</protein>
<reference evidence="4 5" key="1">
    <citation type="submission" date="2018-05" db="EMBL/GenBank/DDBJ databases">
        <title>Rhodohalobacter halophilus gen. nov., sp. nov., a moderately halophilic member of the family Balneolaceae.</title>
        <authorList>
            <person name="Liu Z.-W."/>
        </authorList>
    </citation>
    <scope>NUCLEOTIDE SEQUENCE [LARGE SCALE GENOMIC DNA]</scope>
    <source>
        <strain evidence="4 5">8A47</strain>
    </source>
</reference>
<dbReference type="InterPro" id="IPR006638">
    <property type="entry name" value="Elp3/MiaA/NifB-like_rSAM"/>
</dbReference>
<keyword evidence="2" id="KW-0349">Heme</keyword>
<dbReference type="SFLD" id="SFLDS00029">
    <property type="entry name" value="Radical_SAM"/>
    <property type="match status" value="1"/>
</dbReference>
<dbReference type="InterPro" id="IPR010723">
    <property type="entry name" value="HemN_C"/>
</dbReference>
<evidence type="ECO:0000313" key="5">
    <source>
        <dbReference type="Proteomes" id="UP000245533"/>
    </source>
</evidence>
<dbReference type="GO" id="GO:0004109">
    <property type="term" value="F:coproporphyrinogen oxidase activity"/>
    <property type="evidence" value="ECO:0007669"/>
    <property type="project" value="InterPro"/>
</dbReference>
<dbReference type="EMBL" id="QGGB01000009">
    <property type="protein sequence ID" value="PWN05599.1"/>
    <property type="molecule type" value="Genomic_DNA"/>
</dbReference>
<dbReference type="InterPro" id="IPR007197">
    <property type="entry name" value="rSAM"/>
</dbReference>
<name>A0A316TQS1_9BACT</name>
<dbReference type="GO" id="GO:0051539">
    <property type="term" value="F:4 iron, 4 sulfur cluster binding"/>
    <property type="evidence" value="ECO:0007669"/>
    <property type="project" value="UniProtKB-UniRule"/>
</dbReference>
<comment type="similarity">
    <text evidence="1">Belongs to the anaerobic coproporphyrinogen-III oxidase family. HemW subfamily.</text>
</comment>
<dbReference type="PANTHER" id="PTHR13932:SF5">
    <property type="entry name" value="RADICAL S-ADENOSYL METHIONINE DOMAIN-CONTAINING PROTEIN 1, MITOCHONDRIAL"/>
    <property type="match status" value="1"/>
</dbReference>
<evidence type="ECO:0000256" key="2">
    <source>
        <dbReference type="RuleBase" id="RU364116"/>
    </source>
</evidence>
<dbReference type="InterPro" id="IPR058240">
    <property type="entry name" value="rSAM_sf"/>
</dbReference>
<dbReference type="SFLD" id="SFLDF00288">
    <property type="entry name" value="HemN-like__clustered_with_nucl"/>
    <property type="match status" value="1"/>
</dbReference>
<dbReference type="Pfam" id="PF04055">
    <property type="entry name" value="Radical_SAM"/>
    <property type="match status" value="1"/>
</dbReference>
<dbReference type="PANTHER" id="PTHR13932">
    <property type="entry name" value="COPROPORPHYRINIGEN III OXIDASE"/>
    <property type="match status" value="1"/>
</dbReference>
<dbReference type="InterPro" id="IPR004559">
    <property type="entry name" value="HemW-like"/>
</dbReference>
<dbReference type="InterPro" id="IPR034505">
    <property type="entry name" value="Coproporphyrinogen-III_oxidase"/>
</dbReference>
<dbReference type="SMART" id="SM00729">
    <property type="entry name" value="Elp3"/>
    <property type="match status" value="1"/>
</dbReference>
<keyword evidence="2" id="KW-0949">S-adenosyl-L-methionine</keyword>
<accession>A0A316TQS1</accession>
<dbReference type="SFLD" id="SFLDF00562">
    <property type="entry name" value="HemN-like__clustered_with_heat"/>
    <property type="match status" value="1"/>
</dbReference>
<keyword evidence="5" id="KW-1185">Reference proteome</keyword>
<keyword evidence="2" id="KW-0411">Iron-sulfur</keyword>
<dbReference type="Proteomes" id="UP000245533">
    <property type="component" value="Unassembled WGS sequence"/>
</dbReference>
<dbReference type="GO" id="GO:0046872">
    <property type="term" value="F:metal ion binding"/>
    <property type="evidence" value="ECO:0007669"/>
    <property type="project" value="UniProtKB-UniRule"/>
</dbReference>
<comment type="caution">
    <text evidence="4">The sequence shown here is derived from an EMBL/GenBank/DDBJ whole genome shotgun (WGS) entry which is preliminary data.</text>
</comment>
<keyword evidence="2" id="KW-0004">4Fe-4S</keyword>
<dbReference type="OrthoDB" id="9808022at2"/>
<evidence type="ECO:0000256" key="1">
    <source>
        <dbReference type="ARBA" id="ARBA00006100"/>
    </source>
</evidence>
<keyword evidence="2" id="KW-0143">Chaperone</keyword>
<dbReference type="InterPro" id="IPR023404">
    <property type="entry name" value="rSAM_horseshoe"/>
</dbReference>
<dbReference type="SUPFAM" id="SSF102114">
    <property type="entry name" value="Radical SAM enzymes"/>
    <property type="match status" value="1"/>
</dbReference>
<keyword evidence="2" id="KW-0963">Cytoplasm</keyword>
<proteinExistence type="inferred from homology"/>
<dbReference type="AlphaFoldDB" id="A0A316TQS1"/>
<dbReference type="Gene3D" id="3.80.30.20">
    <property type="entry name" value="tm_1862 like domain"/>
    <property type="match status" value="1"/>
</dbReference>
<dbReference type="Pfam" id="PF06969">
    <property type="entry name" value="HemN_C"/>
    <property type="match status" value="1"/>
</dbReference>
<dbReference type="NCBIfam" id="TIGR00539">
    <property type="entry name" value="hemN_rel"/>
    <property type="match status" value="1"/>
</dbReference>
<evidence type="ECO:0000313" key="4">
    <source>
        <dbReference type="EMBL" id="PWN05599.1"/>
    </source>
</evidence>
<organism evidence="4 5">
    <name type="scientific">Rhodohalobacter mucosus</name>
    <dbReference type="NCBI Taxonomy" id="2079485"/>
    <lineage>
        <taxon>Bacteria</taxon>
        <taxon>Pseudomonadati</taxon>
        <taxon>Balneolota</taxon>
        <taxon>Balneolia</taxon>
        <taxon>Balneolales</taxon>
        <taxon>Balneolaceae</taxon>
        <taxon>Rhodohalobacter</taxon>
    </lineage>
</organism>
<comment type="function">
    <text evidence="2">Probably acts as a heme chaperone, transferring heme to an unknown acceptor. Binds one molecule of heme per monomer, possibly covalently. Binds 1 [4Fe-4S] cluster. The cluster is coordinated with 3 cysteines and an exchangeable S-adenosyl-L-methionine.</text>
</comment>
<dbReference type="GO" id="GO:0006779">
    <property type="term" value="P:porphyrin-containing compound biosynthetic process"/>
    <property type="evidence" value="ECO:0007669"/>
    <property type="project" value="InterPro"/>
</dbReference>
<evidence type="ECO:0000259" key="3">
    <source>
        <dbReference type="PROSITE" id="PS51918"/>
    </source>
</evidence>
<keyword evidence="2" id="KW-0408">Iron</keyword>
<dbReference type="SFLD" id="SFLDG01065">
    <property type="entry name" value="anaerobic_coproporphyrinogen-I"/>
    <property type="match status" value="1"/>
</dbReference>
<dbReference type="GO" id="GO:0005737">
    <property type="term" value="C:cytoplasm"/>
    <property type="evidence" value="ECO:0007669"/>
    <property type="project" value="UniProtKB-SubCell"/>
</dbReference>
<comment type="subcellular location">
    <subcellularLocation>
        <location evidence="2">Cytoplasm</location>
    </subcellularLocation>
</comment>
<keyword evidence="2" id="KW-0479">Metal-binding</keyword>
<feature type="domain" description="Radical SAM core" evidence="3">
    <location>
        <begin position="1"/>
        <end position="231"/>
    </location>
</feature>
<sequence length="379" mass="43531">MSGLYIHIPFCKQACSYCDFYFLTRQQLREPFVDSLVREIENSRGEGYTEEPVKTVYIGGGTPSLLTENQLSRIFDALRHVFDIQAEEVTMELNPDDVTIDYLRQLRNLGINRASMGVQSFHPEILQFMHRAHTREEAMRALDALQKTGFSTYTADLIYGNPGQTQEMLRRDIRQLLEYNPPHISAYSLTVEPNTRLGKQVDLGRISPPDDEEVSVHFDIVTEELGKAGLRQYEISNFAIPGKEAVHNSNYWRHENYIGFGPSAHSFHWDGHGAVRWKNKPDLKAYLEMDFSGIREDHEVLDLHSLAEERLMLGLRTVWGVNLERLKSRYGYELNSSQTEWIEIQSGAGNLVLNKYTLTLTKQGFRIADLLTVDLLSRN</sequence>